<dbReference type="PANTHER" id="PTHR30505:SF0">
    <property type="entry name" value="FRUCTOSE-LIKE PTS SYSTEM EIIBC COMPONENT-RELATED"/>
    <property type="match status" value="1"/>
</dbReference>
<dbReference type="NCBIfam" id="TIGR00829">
    <property type="entry name" value="FRU"/>
    <property type="match status" value="1"/>
</dbReference>
<dbReference type="PANTHER" id="PTHR30505">
    <property type="entry name" value="FRUCTOSE-LIKE PERMEASE"/>
    <property type="match status" value="1"/>
</dbReference>
<dbReference type="InterPro" id="IPR003501">
    <property type="entry name" value="PTS_EIIB_2/3"/>
</dbReference>
<dbReference type="InterPro" id="IPR050864">
    <property type="entry name" value="Bacterial_PTS_Sugar_Transport"/>
</dbReference>
<evidence type="ECO:0000313" key="9">
    <source>
        <dbReference type="Proteomes" id="UP001058458"/>
    </source>
</evidence>
<protein>
    <submittedName>
        <fullName evidence="8">PTS fructose transporter subunit IIB</fullName>
    </submittedName>
</protein>
<dbReference type="SUPFAM" id="SSF52794">
    <property type="entry name" value="PTS system IIB component-like"/>
    <property type="match status" value="1"/>
</dbReference>
<evidence type="ECO:0000256" key="5">
    <source>
        <dbReference type="ARBA" id="ARBA00022683"/>
    </source>
</evidence>
<keyword evidence="3" id="KW-0762">Sugar transport</keyword>
<evidence type="ECO:0000259" key="7">
    <source>
        <dbReference type="PROSITE" id="PS51099"/>
    </source>
</evidence>
<name>A0AB38QUD2_PARTM</name>
<gene>
    <name evidence="8" type="ORF">IMI45_09950</name>
</gene>
<dbReference type="PROSITE" id="PS51099">
    <property type="entry name" value="PTS_EIIB_TYPE_2"/>
    <property type="match status" value="1"/>
</dbReference>
<evidence type="ECO:0000256" key="2">
    <source>
        <dbReference type="ARBA" id="ARBA00022553"/>
    </source>
</evidence>
<dbReference type="GO" id="GO:0005886">
    <property type="term" value="C:plasma membrane"/>
    <property type="evidence" value="ECO:0007669"/>
    <property type="project" value="TreeGrafter"/>
</dbReference>
<keyword evidence="5" id="KW-0598">Phosphotransferase system</keyword>
<keyword evidence="1" id="KW-0813">Transport</keyword>
<evidence type="ECO:0000256" key="4">
    <source>
        <dbReference type="ARBA" id="ARBA00022679"/>
    </source>
</evidence>
<keyword evidence="2" id="KW-0597">Phosphoprotein</keyword>
<feature type="domain" description="PTS EIIB type-2" evidence="7">
    <location>
        <begin position="1"/>
        <end position="99"/>
    </location>
</feature>
<sequence>MKIIAITACPAGVAHTNMAAAALEATAKKMGIQIKVEKQGAMGIENEIKEKEVAAADVLILAVDTAIAKSDRFKDIPTLKVPVAEAVKNPQGLINQALELVQKRLTKES</sequence>
<dbReference type="AlphaFoldDB" id="A0AB38QUD2"/>
<accession>A0AB38QUD2</accession>
<keyword evidence="4" id="KW-0808">Transferase</keyword>
<evidence type="ECO:0000313" key="8">
    <source>
        <dbReference type="EMBL" id="UOE74715.1"/>
    </source>
</evidence>
<organism evidence="8 9">
    <name type="scientific">Parageobacillus thermoglucosidasius</name>
    <name type="common">Geobacillus thermoglucosidasius</name>
    <dbReference type="NCBI Taxonomy" id="1426"/>
    <lineage>
        <taxon>Bacteria</taxon>
        <taxon>Bacillati</taxon>
        <taxon>Bacillota</taxon>
        <taxon>Bacilli</taxon>
        <taxon>Bacillales</taxon>
        <taxon>Anoxybacillaceae</taxon>
        <taxon>Parageobacillus</taxon>
    </lineage>
</organism>
<dbReference type="InterPro" id="IPR036095">
    <property type="entry name" value="PTS_EIIB-like_sf"/>
</dbReference>
<dbReference type="InterPro" id="IPR003353">
    <property type="entry name" value="PTS_IIB_fruc"/>
</dbReference>
<dbReference type="GO" id="GO:0090563">
    <property type="term" value="F:protein-phosphocysteine-sugar phosphotransferase activity"/>
    <property type="evidence" value="ECO:0007669"/>
    <property type="project" value="TreeGrafter"/>
</dbReference>
<proteinExistence type="predicted"/>
<dbReference type="Proteomes" id="UP001058458">
    <property type="component" value="Chromosome"/>
</dbReference>
<dbReference type="GO" id="GO:0022877">
    <property type="term" value="F:protein-N(PI)-phosphohistidine-fructose phosphotransferase system transporter activity"/>
    <property type="evidence" value="ECO:0007669"/>
    <property type="project" value="InterPro"/>
</dbReference>
<dbReference type="InterPro" id="IPR013011">
    <property type="entry name" value="PTS_EIIB_2"/>
</dbReference>
<keyword evidence="6" id="KW-0418">Kinase</keyword>
<dbReference type="Pfam" id="PF02302">
    <property type="entry name" value="PTS_IIB"/>
    <property type="match status" value="1"/>
</dbReference>
<dbReference type="CDD" id="cd05569">
    <property type="entry name" value="PTS_IIB_fructose"/>
    <property type="match status" value="1"/>
</dbReference>
<evidence type="ECO:0000256" key="1">
    <source>
        <dbReference type="ARBA" id="ARBA00022448"/>
    </source>
</evidence>
<dbReference type="GO" id="GO:0016301">
    <property type="term" value="F:kinase activity"/>
    <property type="evidence" value="ECO:0007669"/>
    <property type="project" value="UniProtKB-KW"/>
</dbReference>
<evidence type="ECO:0000256" key="3">
    <source>
        <dbReference type="ARBA" id="ARBA00022597"/>
    </source>
</evidence>
<reference evidence="8" key="1">
    <citation type="submission" date="2020-10" db="EMBL/GenBank/DDBJ databases">
        <authorList>
            <person name="Delgado J.A."/>
            <person name="Gonzalez J.M."/>
        </authorList>
    </citation>
    <scope>NUCLEOTIDE SEQUENCE</scope>
    <source>
        <strain evidence="8">23.6</strain>
    </source>
</reference>
<dbReference type="Gene3D" id="3.40.50.2300">
    <property type="match status" value="1"/>
</dbReference>
<dbReference type="RefSeq" id="WP_256832562.1">
    <property type="nucleotide sequence ID" value="NZ_CP063414.1"/>
</dbReference>
<evidence type="ECO:0000256" key="6">
    <source>
        <dbReference type="ARBA" id="ARBA00022777"/>
    </source>
</evidence>
<dbReference type="EMBL" id="CP063414">
    <property type="protein sequence ID" value="UOE74715.1"/>
    <property type="molecule type" value="Genomic_DNA"/>
</dbReference>
<dbReference type="GO" id="GO:0009401">
    <property type="term" value="P:phosphoenolpyruvate-dependent sugar phosphotransferase system"/>
    <property type="evidence" value="ECO:0007669"/>
    <property type="project" value="UniProtKB-KW"/>
</dbReference>
<dbReference type="FunFam" id="3.40.50.2300:FF:000014">
    <property type="entry name" value="PTS system fructose-like transporter subunit IIB"/>
    <property type="match status" value="1"/>
</dbReference>